<dbReference type="eggNOG" id="COG1266">
    <property type="taxonomic scope" value="Bacteria"/>
</dbReference>
<evidence type="ECO:0000256" key="2">
    <source>
        <dbReference type="SAM" id="Phobius"/>
    </source>
</evidence>
<dbReference type="AlphaFoldDB" id="C2EP37"/>
<comment type="similarity">
    <text evidence="1">Belongs to the UPF0177 family.</text>
</comment>
<feature type="domain" description="CAAX prenyl protease 2/Lysostaphin resistance protein A-like" evidence="3">
    <location>
        <begin position="243"/>
        <end position="339"/>
    </location>
</feature>
<sequence>MKLNYKQWKSLLLLELGLCILYSIIKIIINKDVNAINVGVSLFLVIYVIFIWSIKEKELRSKVQIVLRWVGILSLPWILEIIWLNLFSSWVGLTAKIKWLSGLVCLIGVIIYFLMFIPIVRVLFSKVSYPWMQMIAWLSLIPVVYDGLSKWNVVSHPYLTMIINTGALGAITFIFIVRNLSDGWGYGSNLNLKFNHSQYFSQLIIWMLIGYALINIIWMNLSNSPFIFMLYNATKSLSFNFRAICQATEAGVLEELCRYLTIIILFKWYNKKKSKLCWIIVWSALIFSLQHIVNLQSQTLWITVEQMIVVLGYGLFYADLFLYTGKLWLSMLLHGLLDYSVFINTQDSIFQNINPVLEQTIVLSLGLIIPMLLTIWLLTGKRKIVMQNNLLRLVEE</sequence>
<dbReference type="RefSeq" id="WP_007125928.1">
    <property type="nucleotide sequence ID" value="NZ_AZFO01000025.1"/>
</dbReference>
<accession>C2EP37</accession>
<evidence type="ECO:0000313" key="4">
    <source>
        <dbReference type="EMBL" id="EEJ71712.1"/>
    </source>
</evidence>
<dbReference type="Proteomes" id="UP000005583">
    <property type="component" value="Unassembled WGS sequence"/>
</dbReference>
<feature type="transmembrane region" description="Helical" evidence="2">
    <location>
        <begin position="99"/>
        <end position="124"/>
    </location>
</feature>
<feature type="transmembrane region" description="Helical" evidence="2">
    <location>
        <begin position="35"/>
        <end position="54"/>
    </location>
</feature>
<protein>
    <submittedName>
        <fullName evidence="4">CAAX amino terminal protease family protein</fullName>
    </submittedName>
</protein>
<proteinExistence type="inferred from homology"/>
<name>C2EP37_9LACO</name>
<feature type="transmembrane region" description="Helical" evidence="2">
    <location>
        <begin position="299"/>
        <end position="320"/>
    </location>
</feature>
<organism evidence="4 5">
    <name type="scientific">Lactobacillus ultunensis DSM 16047</name>
    <dbReference type="NCBI Taxonomy" id="525365"/>
    <lineage>
        <taxon>Bacteria</taxon>
        <taxon>Bacillati</taxon>
        <taxon>Bacillota</taxon>
        <taxon>Bacilli</taxon>
        <taxon>Lactobacillales</taxon>
        <taxon>Lactobacillaceae</taxon>
        <taxon>Lactobacillus</taxon>
    </lineage>
</organism>
<feature type="transmembrane region" description="Helical" evidence="2">
    <location>
        <begin position="356"/>
        <end position="378"/>
    </location>
</feature>
<feature type="transmembrane region" description="Helical" evidence="2">
    <location>
        <begin position="199"/>
        <end position="221"/>
    </location>
</feature>
<keyword evidence="2" id="KW-0812">Transmembrane</keyword>
<dbReference type="GO" id="GO:0080120">
    <property type="term" value="P:CAAX-box protein maturation"/>
    <property type="evidence" value="ECO:0007669"/>
    <property type="project" value="UniProtKB-ARBA"/>
</dbReference>
<evidence type="ECO:0000256" key="1">
    <source>
        <dbReference type="ARBA" id="ARBA00009067"/>
    </source>
</evidence>
<dbReference type="Pfam" id="PF02517">
    <property type="entry name" value="Rce1-like"/>
    <property type="match status" value="1"/>
</dbReference>
<keyword evidence="5" id="KW-1185">Reference proteome</keyword>
<keyword evidence="4" id="KW-0645">Protease</keyword>
<dbReference type="GO" id="GO:0004175">
    <property type="term" value="F:endopeptidase activity"/>
    <property type="evidence" value="ECO:0007669"/>
    <property type="project" value="UniProtKB-ARBA"/>
</dbReference>
<evidence type="ECO:0000259" key="3">
    <source>
        <dbReference type="Pfam" id="PF02517"/>
    </source>
</evidence>
<feature type="transmembrane region" description="Helical" evidence="2">
    <location>
        <begin position="66"/>
        <end position="87"/>
    </location>
</feature>
<keyword evidence="2" id="KW-1133">Transmembrane helix</keyword>
<evidence type="ECO:0000313" key="5">
    <source>
        <dbReference type="Proteomes" id="UP000005583"/>
    </source>
</evidence>
<dbReference type="EMBL" id="ACGU01000066">
    <property type="protein sequence ID" value="EEJ71712.1"/>
    <property type="molecule type" value="Genomic_DNA"/>
</dbReference>
<reference evidence="4 5" key="1">
    <citation type="submission" date="2009-01" db="EMBL/GenBank/DDBJ databases">
        <authorList>
            <person name="Qin X."/>
            <person name="Bachman B."/>
            <person name="Battles P."/>
            <person name="Bell A."/>
            <person name="Bess C."/>
            <person name="Bickham C."/>
            <person name="Chaboub L."/>
            <person name="Chen D."/>
            <person name="Coyle M."/>
            <person name="Deiros D.R."/>
            <person name="Dinh H."/>
            <person name="Forbes L."/>
            <person name="Fowler G."/>
            <person name="Francisco L."/>
            <person name="Fu Q."/>
            <person name="Gubbala S."/>
            <person name="Hale W."/>
            <person name="Han Y."/>
            <person name="Hemphill L."/>
            <person name="Highlander S.K."/>
            <person name="Hirani K."/>
            <person name="Hogues M."/>
            <person name="Jackson L."/>
            <person name="Jakkamsetti A."/>
            <person name="Javaid M."/>
            <person name="Jiang H."/>
            <person name="Korchina V."/>
            <person name="Kovar C."/>
            <person name="Lara F."/>
            <person name="Lee S."/>
            <person name="Mata R."/>
            <person name="Mathew T."/>
            <person name="Moen C."/>
            <person name="Morales K."/>
            <person name="Munidasa M."/>
            <person name="Nazareth L."/>
            <person name="Ngo R."/>
            <person name="Nguyen L."/>
            <person name="Okwuonu G."/>
            <person name="Ongeri F."/>
            <person name="Patil S."/>
            <person name="Petrosino J."/>
            <person name="Pham C."/>
            <person name="Pham P."/>
            <person name="Pu L.-L."/>
            <person name="Puazo M."/>
            <person name="Raj R."/>
            <person name="Reid J."/>
            <person name="Rouhana J."/>
            <person name="Saada N."/>
            <person name="Shang Y."/>
            <person name="Simmons D."/>
            <person name="Thornton R."/>
            <person name="Warren J."/>
            <person name="Weissenberger G."/>
            <person name="Zhang J."/>
            <person name="Zhang L."/>
            <person name="Zhou C."/>
            <person name="Zhu D."/>
            <person name="Muzny D."/>
            <person name="Worley K."/>
            <person name="Gibbs R."/>
        </authorList>
    </citation>
    <scope>NUCLEOTIDE SEQUENCE [LARGE SCALE GENOMIC DNA]</scope>
    <source>
        <strain evidence="4 5">DSM 16047</strain>
    </source>
</reference>
<keyword evidence="4" id="KW-0378">Hydrolase</keyword>
<dbReference type="HOGENOM" id="CLU_044196_1_1_9"/>
<dbReference type="PATRIC" id="fig|525365.8.peg.974"/>
<gene>
    <name evidence="4" type="ORF">HMPREF0548_1433</name>
</gene>
<feature type="transmembrane region" description="Helical" evidence="2">
    <location>
        <begin position="158"/>
        <end position="179"/>
    </location>
</feature>
<dbReference type="OrthoDB" id="2321437at2"/>
<dbReference type="InterPro" id="IPR003675">
    <property type="entry name" value="Rce1/LyrA-like_dom"/>
</dbReference>
<feature type="transmembrane region" description="Helical" evidence="2">
    <location>
        <begin position="12"/>
        <end position="29"/>
    </location>
</feature>
<comment type="caution">
    <text evidence="4">The sequence shown here is derived from an EMBL/GenBank/DDBJ whole genome shotgun (WGS) entry which is preliminary data.</text>
</comment>
<feature type="transmembrane region" description="Helical" evidence="2">
    <location>
        <begin position="276"/>
        <end position="293"/>
    </location>
</feature>
<keyword evidence="2" id="KW-0472">Membrane</keyword>
<dbReference type="GO" id="GO:0006508">
    <property type="term" value="P:proteolysis"/>
    <property type="evidence" value="ECO:0007669"/>
    <property type="project" value="UniProtKB-KW"/>
</dbReference>
<dbReference type="STRING" id="525365.HMPREF0548_1433"/>